<feature type="transmembrane region" description="Helical" evidence="1">
    <location>
        <begin position="154"/>
        <end position="176"/>
    </location>
</feature>
<accession>E1ZTS5</accession>
<dbReference type="InParanoid" id="E1ZTS5"/>
<evidence type="ECO:0000313" key="2">
    <source>
        <dbReference type="EMBL" id="EFN50781.1"/>
    </source>
</evidence>
<dbReference type="Proteomes" id="UP000008141">
    <property type="component" value="Unassembled WGS sequence"/>
</dbReference>
<protein>
    <submittedName>
        <fullName evidence="2">Expressed protein</fullName>
    </submittedName>
</protein>
<keyword evidence="1" id="KW-0472">Membrane</keyword>
<dbReference type="RefSeq" id="XP_005852318.1">
    <property type="nucleotide sequence ID" value="XM_005852256.1"/>
</dbReference>
<gene>
    <name evidence="2" type="ORF">CHLNCDRAFT_142502</name>
</gene>
<name>E1ZTS5_CHLVA</name>
<dbReference type="AlphaFoldDB" id="E1ZTS5"/>
<keyword evidence="1" id="KW-0812">Transmembrane</keyword>
<keyword evidence="3" id="KW-1185">Reference proteome</keyword>
<dbReference type="GeneID" id="17350211"/>
<feature type="transmembrane region" description="Helical" evidence="1">
    <location>
        <begin position="182"/>
        <end position="200"/>
    </location>
</feature>
<proteinExistence type="predicted"/>
<sequence>MVLSRRPAQRCGATAALAPRRRHHALVAAAASSDGGGLLEQDALAAASISLDQTQLDLAVQRAVERLRQAGLGNGGASGGSGGGGDVAGDRALSQAIHRVVEEEVHTAFESELQAVHTAFEQEMVATKQTVKDAVDAALHDGSMKFDVTANVNTVMAITAVIAYWRGVGGLLDILFEDSLEGYVACVAFGWLIILLIKVLKLPVVEGNSLGL</sequence>
<dbReference type="EMBL" id="GL433874">
    <property type="protein sequence ID" value="EFN50781.1"/>
    <property type="molecule type" value="Genomic_DNA"/>
</dbReference>
<reference evidence="2 3" key="1">
    <citation type="journal article" date="2010" name="Plant Cell">
        <title>The Chlorella variabilis NC64A genome reveals adaptation to photosymbiosis, coevolution with viruses, and cryptic sex.</title>
        <authorList>
            <person name="Blanc G."/>
            <person name="Duncan G."/>
            <person name="Agarkova I."/>
            <person name="Borodovsky M."/>
            <person name="Gurnon J."/>
            <person name="Kuo A."/>
            <person name="Lindquist E."/>
            <person name="Lucas S."/>
            <person name="Pangilinan J."/>
            <person name="Polle J."/>
            <person name="Salamov A."/>
            <person name="Terry A."/>
            <person name="Yamada T."/>
            <person name="Dunigan D.D."/>
            <person name="Grigoriev I.V."/>
            <person name="Claverie J.M."/>
            <person name="Van Etten J.L."/>
        </authorList>
    </citation>
    <scope>NUCLEOTIDE SEQUENCE [LARGE SCALE GENOMIC DNA]</scope>
    <source>
        <strain evidence="2 3">NC64A</strain>
    </source>
</reference>
<dbReference type="KEGG" id="cvr:CHLNCDRAFT_142502"/>
<dbReference type="OrthoDB" id="513319at2759"/>
<evidence type="ECO:0000256" key="1">
    <source>
        <dbReference type="SAM" id="Phobius"/>
    </source>
</evidence>
<keyword evidence="1" id="KW-1133">Transmembrane helix</keyword>
<organism evidence="3">
    <name type="scientific">Chlorella variabilis</name>
    <name type="common">Green alga</name>
    <dbReference type="NCBI Taxonomy" id="554065"/>
    <lineage>
        <taxon>Eukaryota</taxon>
        <taxon>Viridiplantae</taxon>
        <taxon>Chlorophyta</taxon>
        <taxon>core chlorophytes</taxon>
        <taxon>Trebouxiophyceae</taxon>
        <taxon>Chlorellales</taxon>
        <taxon>Chlorellaceae</taxon>
        <taxon>Chlorella clade</taxon>
        <taxon>Chlorella</taxon>
    </lineage>
</organism>
<evidence type="ECO:0000313" key="3">
    <source>
        <dbReference type="Proteomes" id="UP000008141"/>
    </source>
</evidence>